<accession>A0A7T0C144</accession>
<reference evidence="2" key="1">
    <citation type="submission" date="2020-02" db="EMBL/GenBank/DDBJ databases">
        <title>Genomic and physiological characterization of two novel Nitrospinaceae genera.</title>
        <authorList>
            <person name="Mueller A.J."/>
            <person name="Jung M.-Y."/>
            <person name="Strachan C.R."/>
            <person name="Herbold C.W."/>
            <person name="Kirkegaard R.H."/>
            <person name="Daims H."/>
        </authorList>
    </citation>
    <scope>NUCLEOTIDE SEQUENCE [LARGE SCALE GENOMIC DNA]</scope>
</reference>
<dbReference type="InterPro" id="IPR006427">
    <property type="entry name" value="Portal_HK97"/>
</dbReference>
<name>A0A7T0C144_9BACT</name>
<gene>
    <name evidence="1" type="ORF">G3M78_03970</name>
</gene>
<dbReference type="Proteomes" id="UP000594464">
    <property type="component" value="Chromosome"/>
</dbReference>
<dbReference type="NCBIfam" id="TIGR01537">
    <property type="entry name" value="portal_HK97"/>
    <property type="match status" value="1"/>
</dbReference>
<organism evidence="1 2">
    <name type="scientific">Candidatus Nitrohelix vancouverensis</name>
    <dbReference type="NCBI Taxonomy" id="2705534"/>
    <lineage>
        <taxon>Bacteria</taxon>
        <taxon>Pseudomonadati</taxon>
        <taxon>Nitrospinota/Tectimicrobiota group</taxon>
        <taxon>Nitrospinota</taxon>
        <taxon>Nitrospinia</taxon>
        <taxon>Nitrospinales</taxon>
        <taxon>Nitrospinaceae</taxon>
        <taxon>Candidatus Nitrohelix</taxon>
    </lineage>
</organism>
<dbReference type="AlphaFoldDB" id="A0A7T0C144"/>
<sequence length="395" mass="44881">MNLFHWFQSKASATTRALTLMLPVGSSPAPRARYDALASEGYSCNSVVYACIREISEAAAGVDWLLYRASKTGRREEVVAHPLLDLLQKPNPFQGRFELIETLVSFLYLSGNAYLESVSDSRPTDVAPPQELYALRPDRMRILPHPLRRIEGYEYRVGGRAQTLSVEQILHLKLFHPLDDWYGLSPVQVAGLAIDKLNEGDRWNASLLQNSAVPSGALVSRQRLSDEQFQRLRDEMRSQLQGVSHAREPLLLEQDLEWKELSLSPKDMDWIEGLKLSAAQIAQVFNVPPELVGLQNATYQNRKEARKALYSEVVCPVLNRLRDALNQWLTPRYGEEWTLDYDRDSIPALSEDQESLWRRAGDSNFLTVNEKRRLVGYDDIPGGDRLESTDKGEKQ</sequence>
<protein>
    <submittedName>
        <fullName evidence="1">Phage portal protein</fullName>
    </submittedName>
</protein>
<evidence type="ECO:0000313" key="2">
    <source>
        <dbReference type="Proteomes" id="UP000594464"/>
    </source>
</evidence>
<dbReference type="EMBL" id="CP048620">
    <property type="protein sequence ID" value="QPJ64596.1"/>
    <property type="molecule type" value="Genomic_DNA"/>
</dbReference>
<dbReference type="KEGG" id="nva:G3M78_03970"/>
<proteinExistence type="predicted"/>
<dbReference type="Pfam" id="PF04860">
    <property type="entry name" value="Phage_portal"/>
    <property type="match status" value="1"/>
</dbReference>
<dbReference type="InterPro" id="IPR006944">
    <property type="entry name" value="Phage/GTA_portal"/>
</dbReference>
<evidence type="ECO:0000313" key="1">
    <source>
        <dbReference type="EMBL" id="QPJ64596.1"/>
    </source>
</evidence>